<dbReference type="CDD" id="cd01189">
    <property type="entry name" value="INT_ICEBs1_C_like"/>
    <property type="match status" value="1"/>
</dbReference>
<evidence type="ECO:0000256" key="2">
    <source>
        <dbReference type="ARBA" id="ARBA00023125"/>
    </source>
</evidence>
<dbReference type="eggNOG" id="COG0582">
    <property type="taxonomic scope" value="Bacteria"/>
</dbReference>
<dbReference type="PANTHER" id="PTHR30349">
    <property type="entry name" value="PHAGE INTEGRASE-RELATED"/>
    <property type="match status" value="1"/>
</dbReference>
<feature type="domain" description="Tyr recombinase" evidence="4">
    <location>
        <begin position="164"/>
        <end position="355"/>
    </location>
</feature>
<dbReference type="SUPFAM" id="SSF56349">
    <property type="entry name" value="DNA breaking-rejoining enzymes"/>
    <property type="match status" value="1"/>
</dbReference>
<dbReference type="KEGG" id="med:MELS_1965"/>
<dbReference type="PANTHER" id="PTHR30349:SF64">
    <property type="entry name" value="PROPHAGE INTEGRASE INTD-RELATED"/>
    <property type="match status" value="1"/>
</dbReference>
<dbReference type="InterPro" id="IPR013762">
    <property type="entry name" value="Integrase-like_cat_sf"/>
</dbReference>
<evidence type="ECO:0000313" key="5">
    <source>
        <dbReference type="EMBL" id="CCC74183.1"/>
    </source>
</evidence>
<dbReference type="GO" id="GO:0003677">
    <property type="term" value="F:DNA binding"/>
    <property type="evidence" value="ECO:0007669"/>
    <property type="project" value="UniProtKB-KW"/>
</dbReference>
<dbReference type="AlphaFoldDB" id="G0VSE3"/>
<sequence length="374" mass="42097">MARKRSNGEGTVYVRKDGTYCAQETIDKKRITAYGKNKTEALAKLKKKIKEKLTSGEIVPQSKNMTVADYLPHHVNSLPLTNNSTIENYQSISRRIIRLTGELKLSQVTDSTLKAFAANMKGMGYAEATTHTTVKFYMRALKQAQKEGYIHHGVDLDFISHRKQNPYILPKVEDVIKSLNELHPIGMRYLGLFCLYTGLRRGELIGLKWEDIDEEKGIVTVRRNYTCQATSHRLYIKTPKNGISGQIVQIPDDGMELIANLKDEYRKAGISSEFVFCDKNGRHLKPDSVTATLHRAMLRVSPRGSVHILRHLHATILAKEGVPLRTISKQLRHSSIVTTSIYINAMQNEVYDEIKGVSLPGCSSVAVDDKKNEA</sequence>
<evidence type="ECO:0000313" key="6">
    <source>
        <dbReference type="Proteomes" id="UP000010111"/>
    </source>
</evidence>
<dbReference type="Pfam" id="PF13102">
    <property type="entry name" value="Phage_int_SAM_5"/>
    <property type="match status" value="1"/>
</dbReference>
<dbReference type="InterPro" id="IPR050090">
    <property type="entry name" value="Tyrosine_recombinase_XerCD"/>
</dbReference>
<organism evidence="5 6">
    <name type="scientific">Megasphaera elsdenii DSM 20460</name>
    <dbReference type="NCBI Taxonomy" id="1064535"/>
    <lineage>
        <taxon>Bacteria</taxon>
        <taxon>Bacillati</taxon>
        <taxon>Bacillota</taxon>
        <taxon>Negativicutes</taxon>
        <taxon>Veillonellales</taxon>
        <taxon>Veillonellaceae</taxon>
        <taxon>Megasphaera</taxon>
    </lineage>
</organism>
<dbReference type="RefSeq" id="WP_014016904.1">
    <property type="nucleotide sequence ID" value="NC_015873.1"/>
</dbReference>
<keyword evidence="6" id="KW-1185">Reference proteome</keyword>
<name>G0VSE3_MEGEL</name>
<dbReference type="Gene3D" id="1.10.443.10">
    <property type="entry name" value="Intergrase catalytic core"/>
    <property type="match status" value="1"/>
</dbReference>
<dbReference type="InterPro" id="IPR010998">
    <property type="entry name" value="Integrase_recombinase_N"/>
</dbReference>
<dbReference type="EMBL" id="HE576794">
    <property type="protein sequence ID" value="CCC74183.1"/>
    <property type="molecule type" value="Genomic_DNA"/>
</dbReference>
<dbReference type="InterPro" id="IPR025269">
    <property type="entry name" value="SAM-like_dom"/>
</dbReference>
<dbReference type="Pfam" id="PF00589">
    <property type="entry name" value="Phage_integrase"/>
    <property type="match status" value="1"/>
</dbReference>
<proteinExistence type="inferred from homology"/>
<dbReference type="InterPro" id="IPR011010">
    <property type="entry name" value="DNA_brk_join_enz"/>
</dbReference>
<keyword evidence="2" id="KW-0238">DNA-binding</keyword>
<keyword evidence="3" id="KW-0233">DNA recombination</keyword>
<dbReference type="GeneID" id="97492484"/>
<dbReference type="GO" id="GO:0015074">
    <property type="term" value="P:DNA integration"/>
    <property type="evidence" value="ECO:0007669"/>
    <property type="project" value="InterPro"/>
</dbReference>
<reference evidence="5 6" key="1">
    <citation type="journal article" date="2011" name="J. Bacteriol.">
        <title>Genome Sequence of the Ruminal Bacterium Megasphaera elsdenii.</title>
        <authorList>
            <person name="Marx H."/>
            <person name="Graf A.B."/>
            <person name="Tatto N."/>
            <person name="Thallinger G.G."/>
            <person name="Mattanovich D."/>
            <person name="Sauer M."/>
        </authorList>
    </citation>
    <scope>NUCLEOTIDE SEQUENCE [LARGE SCALE GENOMIC DNA]</scope>
    <source>
        <strain evidence="5 6">DSM 20460</strain>
    </source>
</reference>
<evidence type="ECO:0000259" key="4">
    <source>
        <dbReference type="PROSITE" id="PS51898"/>
    </source>
</evidence>
<dbReference type="Gene3D" id="1.10.150.130">
    <property type="match status" value="1"/>
</dbReference>
<evidence type="ECO:0000256" key="1">
    <source>
        <dbReference type="ARBA" id="ARBA00008857"/>
    </source>
</evidence>
<dbReference type="GO" id="GO:0006310">
    <property type="term" value="P:DNA recombination"/>
    <property type="evidence" value="ECO:0007669"/>
    <property type="project" value="UniProtKB-KW"/>
</dbReference>
<comment type="similarity">
    <text evidence="1">Belongs to the 'phage' integrase family.</text>
</comment>
<dbReference type="Proteomes" id="UP000010111">
    <property type="component" value="Chromosome"/>
</dbReference>
<gene>
    <name evidence="5" type="ORF">MELS_1965</name>
</gene>
<accession>G0VSE3</accession>
<dbReference type="PROSITE" id="PS51898">
    <property type="entry name" value="TYR_RECOMBINASE"/>
    <property type="match status" value="1"/>
</dbReference>
<dbReference type="STRING" id="1064535.MELS_1965"/>
<protein>
    <submittedName>
        <fullName evidence="5">Phage integrase</fullName>
    </submittedName>
</protein>
<dbReference type="InterPro" id="IPR002104">
    <property type="entry name" value="Integrase_catalytic"/>
</dbReference>
<dbReference type="HOGENOM" id="CLU_027562_17_1_9"/>
<evidence type="ECO:0000256" key="3">
    <source>
        <dbReference type="ARBA" id="ARBA00023172"/>
    </source>
</evidence>